<keyword evidence="4 6" id="KW-0472">Membrane</keyword>
<reference evidence="7" key="2">
    <citation type="submission" date="2023-06" db="EMBL/GenBank/DDBJ databases">
        <authorList>
            <consortium name="Lawrence Berkeley National Laboratory"/>
            <person name="Mondo S.J."/>
            <person name="Hensen N."/>
            <person name="Bonometti L."/>
            <person name="Westerberg I."/>
            <person name="Brannstrom I.O."/>
            <person name="Guillou S."/>
            <person name="Cros-Aarteil S."/>
            <person name="Calhoun S."/>
            <person name="Haridas S."/>
            <person name="Kuo A."/>
            <person name="Pangilinan J."/>
            <person name="Riley R."/>
            <person name="Labutti K."/>
            <person name="Andreopoulos B."/>
            <person name="Lipzen A."/>
            <person name="Chen C."/>
            <person name="Yanf M."/>
            <person name="Daum C."/>
            <person name="Ng V."/>
            <person name="Clum A."/>
            <person name="Steindorff A."/>
            <person name="Ohm R."/>
            <person name="Martin F."/>
            <person name="Silar P."/>
            <person name="Natvig D."/>
            <person name="Lalanne C."/>
            <person name="Gautier V."/>
            <person name="Ament-Velasquez S.L."/>
            <person name="Kruys A."/>
            <person name="Hutchinson M.I."/>
            <person name="Powell A.J."/>
            <person name="Barry K."/>
            <person name="Miller A.N."/>
            <person name="Grigoriev I.V."/>
            <person name="Debuchy R."/>
            <person name="Gladieux P."/>
            <person name="Thoren M.H."/>
            <person name="Johannesson H."/>
        </authorList>
    </citation>
    <scope>NUCLEOTIDE SEQUENCE</scope>
    <source>
        <strain evidence="7">PSN324</strain>
    </source>
</reference>
<evidence type="ECO:0000256" key="3">
    <source>
        <dbReference type="ARBA" id="ARBA00022989"/>
    </source>
</evidence>
<evidence type="ECO:0000256" key="2">
    <source>
        <dbReference type="ARBA" id="ARBA00022692"/>
    </source>
</evidence>
<keyword evidence="8" id="KW-1185">Reference proteome</keyword>
<dbReference type="Proteomes" id="UP001321749">
    <property type="component" value="Unassembled WGS sequence"/>
</dbReference>
<feature type="transmembrane region" description="Helical" evidence="6">
    <location>
        <begin position="270"/>
        <end position="291"/>
    </location>
</feature>
<reference evidence="7" key="1">
    <citation type="journal article" date="2023" name="Mol. Phylogenet. Evol.">
        <title>Genome-scale phylogeny and comparative genomics of the fungal order Sordariales.</title>
        <authorList>
            <person name="Hensen N."/>
            <person name="Bonometti L."/>
            <person name="Westerberg I."/>
            <person name="Brannstrom I.O."/>
            <person name="Guillou S."/>
            <person name="Cros-Aarteil S."/>
            <person name="Calhoun S."/>
            <person name="Haridas S."/>
            <person name="Kuo A."/>
            <person name="Mondo S."/>
            <person name="Pangilinan J."/>
            <person name="Riley R."/>
            <person name="LaButti K."/>
            <person name="Andreopoulos B."/>
            <person name="Lipzen A."/>
            <person name="Chen C."/>
            <person name="Yan M."/>
            <person name="Daum C."/>
            <person name="Ng V."/>
            <person name="Clum A."/>
            <person name="Steindorff A."/>
            <person name="Ohm R.A."/>
            <person name="Martin F."/>
            <person name="Silar P."/>
            <person name="Natvig D.O."/>
            <person name="Lalanne C."/>
            <person name="Gautier V."/>
            <person name="Ament-Velasquez S.L."/>
            <person name="Kruys A."/>
            <person name="Hutchinson M.I."/>
            <person name="Powell A.J."/>
            <person name="Barry K."/>
            <person name="Miller A.N."/>
            <person name="Grigoriev I.V."/>
            <person name="Debuchy R."/>
            <person name="Gladieux P."/>
            <person name="Hiltunen Thoren M."/>
            <person name="Johannesson H."/>
        </authorList>
    </citation>
    <scope>NUCLEOTIDE SEQUENCE</scope>
    <source>
        <strain evidence="7">PSN324</strain>
    </source>
</reference>
<evidence type="ECO:0000256" key="5">
    <source>
        <dbReference type="SAM" id="MobiDB-lite"/>
    </source>
</evidence>
<dbReference type="GO" id="GO:0005886">
    <property type="term" value="C:plasma membrane"/>
    <property type="evidence" value="ECO:0007669"/>
    <property type="project" value="TreeGrafter"/>
</dbReference>
<dbReference type="Pfam" id="PF04479">
    <property type="entry name" value="RTA1"/>
    <property type="match status" value="1"/>
</dbReference>
<organism evidence="7 8">
    <name type="scientific">Cladorrhinum samala</name>
    <dbReference type="NCBI Taxonomy" id="585594"/>
    <lineage>
        <taxon>Eukaryota</taxon>
        <taxon>Fungi</taxon>
        <taxon>Dikarya</taxon>
        <taxon>Ascomycota</taxon>
        <taxon>Pezizomycotina</taxon>
        <taxon>Sordariomycetes</taxon>
        <taxon>Sordariomycetidae</taxon>
        <taxon>Sordariales</taxon>
        <taxon>Podosporaceae</taxon>
        <taxon>Cladorrhinum</taxon>
    </lineage>
</organism>
<feature type="region of interest" description="Disordered" evidence="5">
    <location>
        <begin position="305"/>
        <end position="370"/>
    </location>
</feature>
<feature type="transmembrane region" description="Helical" evidence="6">
    <location>
        <begin position="229"/>
        <end position="250"/>
    </location>
</feature>
<protein>
    <submittedName>
        <fullName evidence="7">RTA1 like protein</fullName>
    </submittedName>
</protein>
<dbReference type="PANTHER" id="PTHR31465">
    <property type="entry name" value="PROTEIN RTA1-RELATED"/>
    <property type="match status" value="1"/>
</dbReference>
<feature type="transmembrane region" description="Helical" evidence="6">
    <location>
        <begin position="66"/>
        <end position="86"/>
    </location>
</feature>
<keyword evidence="2 6" id="KW-0812">Transmembrane</keyword>
<evidence type="ECO:0000313" key="8">
    <source>
        <dbReference type="Proteomes" id="UP001321749"/>
    </source>
</evidence>
<dbReference type="InterPro" id="IPR007568">
    <property type="entry name" value="RTA1"/>
</dbReference>
<keyword evidence="3 6" id="KW-1133">Transmembrane helix</keyword>
<evidence type="ECO:0000256" key="6">
    <source>
        <dbReference type="SAM" id="Phobius"/>
    </source>
</evidence>
<feature type="transmembrane region" description="Helical" evidence="6">
    <location>
        <begin position="98"/>
        <end position="118"/>
    </location>
</feature>
<comment type="caution">
    <text evidence="7">The sequence shown here is derived from an EMBL/GenBank/DDBJ whole genome shotgun (WGS) entry which is preliminary data.</text>
</comment>
<feature type="transmembrane region" description="Helical" evidence="6">
    <location>
        <begin position="175"/>
        <end position="194"/>
    </location>
</feature>
<dbReference type="AlphaFoldDB" id="A0AAV9H9Z3"/>
<feature type="transmembrane region" description="Helical" evidence="6">
    <location>
        <begin position="40"/>
        <end position="59"/>
    </location>
</feature>
<comment type="subcellular location">
    <subcellularLocation>
        <location evidence="1">Membrane</location>
        <topology evidence="1">Multi-pass membrane protein</topology>
    </subcellularLocation>
</comment>
<evidence type="ECO:0000313" key="7">
    <source>
        <dbReference type="EMBL" id="KAK4457238.1"/>
    </source>
</evidence>
<accession>A0AAV9H9Z3</accession>
<gene>
    <name evidence="7" type="ORF">QBC42DRAFT_291782</name>
</gene>
<dbReference type="PANTHER" id="PTHR31465:SF8">
    <property type="entry name" value="DOMAIN PROTEIN, PUTATIVE (AFU_ORTHOLOGUE AFUA_6G14140)-RELATED"/>
    <property type="match status" value="1"/>
</dbReference>
<dbReference type="GO" id="GO:0000324">
    <property type="term" value="C:fungal-type vacuole"/>
    <property type="evidence" value="ECO:0007669"/>
    <property type="project" value="TreeGrafter"/>
</dbReference>
<evidence type="ECO:0000256" key="4">
    <source>
        <dbReference type="ARBA" id="ARBA00023136"/>
    </source>
</evidence>
<dbReference type="EMBL" id="MU865127">
    <property type="protein sequence ID" value="KAK4457238.1"/>
    <property type="molecule type" value="Genomic_DNA"/>
</dbReference>
<evidence type="ECO:0000256" key="1">
    <source>
        <dbReference type="ARBA" id="ARBA00004141"/>
    </source>
</evidence>
<feature type="compositionally biased region" description="Basic and acidic residues" evidence="5">
    <location>
        <begin position="357"/>
        <end position="370"/>
    </location>
</feature>
<proteinExistence type="predicted"/>
<feature type="transmembrane region" description="Helical" evidence="6">
    <location>
        <begin position="139"/>
        <end position="163"/>
    </location>
</feature>
<sequence length="370" mass="39358">MASPPYPGFYPSYDTCSEVTPYCPVEATTLGYFPNKGVNIFLAIGYGLAALVTIVTGVWKKTWGFSIAVAAGCALECVGYVGRVLLADNAWNGNAFKIQIVAIVLGPTLLCIGLYLTLRHAVTALNLNLSRVSPKLYPAFFVPADVSCLIIQAIGGGVAASAGKKNPSLVQHGNRIIMAGIVLQVVVLLVFGAASGDYLIRAKKYFNGGSVSAEHAAGARLWKDKKFRAFEYAMAGAYAALLTRCIYRIAEMAGGWGNHIMQDEPSFVVLESFLVLIASALLAAFAPGIFFPQMSHKYEAEGASAAATPASSEDVEKQQRATPTPNPNSSSSDSDAKHEGVPRAEQAPTGWKAKFAKGMEHQGMEHRASE</sequence>
<name>A0AAV9H9Z3_9PEZI</name>